<organism evidence="1 2">
    <name type="scientific">Heterorhabditis bacteriophora</name>
    <name type="common">Entomopathogenic nematode worm</name>
    <dbReference type="NCBI Taxonomy" id="37862"/>
    <lineage>
        <taxon>Eukaryota</taxon>
        <taxon>Metazoa</taxon>
        <taxon>Ecdysozoa</taxon>
        <taxon>Nematoda</taxon>
        <taxon>Chromadorea</taxon>
        <taxon>Rhabditida</taxon>
        <taxon>Rhabditina</taxon>
        <taxon>Rhabditomorpha</taxon>
        <taxon>Strongyloidea</taxon>
        <taxon>Heterorhabditidae</taxon>
        <taxon>Heterorhabditis</taxon>
    </lineage>
</organism>
<dbReference type="SUPFAM" id="SSF54277">
    <property type="entry name" value="CAD &amp; PB1 domains"/>
    <property type="match status" value="1"/>
</dbReference>
<dbReference type="AlphaFoldDB" id="A0A1I7WCS2"/>
<protein>
    <submittedName>
        <fullName evidence="2">PB1 domain-containing protein</fullName>
    </submittedName>
</protein>
<sequence length="243" mass="28130">MICKINACSVAMFSGGRKVKWNHFGKKYALRISDYEMEYTDLFDAFMKKVHEVRPDFEGALAYIDQYGRQVILSTDKDLREALHQSKGKLKLHTTLLEGSVIPAAEISGRPSRSQSVPPIKKYFKCHLLGIPTNTRHTDHTHKIYCMACRPIMECYSGFKDLDLLYFILCSFCRSKIYVIDLRLYYQSSRKTLMLILSLNIFRFLANPFPFGGYHRTFIGPNKYHQFGGWGGKYYSSGWGPVW</sequence>
<dbReference type="WBParaSite" id="Hba_02493">
    <property type="protein sequence ID" value="Hba_02493"/>
    <property type="gene ID" value="Hba_02493"/>
</dbReference>
<name>A0A1I7WCS2_HETBA</name>
<evidence type="ECO:0000313" key="2">
    <source>
        <dbReference type="WBParaSite" id="Hba_02493"/>
    </source>
</evidence>
<accession>A0A1I7WCS2</accession>
<evidence type="ECO:0000313" key="1">
    <source>
        <dbReference type="Proteomes" id="UP000095283"/>
    </source>
</evidence>
<dbReference type="Proteomes" id="UP000095283">
    <property type="component" value="Unplaced"/>
</dbReference>
<reference evidence="2" key="1">
    <citation type="submission" date="2016-11" db="UniProtKB">
        <authorList>
            <consortium name="WormBaseParasite"/>
        </authorList>
    </citation>
    <scope>IDENTIFICATION</scope>
</reference>
<keyword evidence="1" id="KW-1185">Reference proteome</keyword>
<proteinExistence type="predicted"/>